<reference evidence="2" key="2">
    <citation type="submission" date="2020-06" db="EMBL/GenBank/DDBJ databases">
        <authorList>
            <person name="Sheffer M."/>
        </authorList>
    </citation>
    <scope>NUCLEOTIDE SEQUENCE</scope>
</reference>
<organism evidence="2 3">
    <name type="scientific">Argiope bruennichi</name>
    <name type="common">Wasp spider</name>
    <name type="synonym">Aranea bruennichi</name>
    <dbReference type="NCBI Taxonomy" id="94029"/>
    <lineage>
        <taxon>Eukaryota</taxon>
        <taxon>Metazoa</taxon>
        <taxon>Ecdysozoa</taxon>
        <taxon>Arthropoda</taxon>
        <taxon>Chelicerata</taxon>
        <taxon>Arachnida</taxon>
        <taxon>Araneae</taxon>
        <taxon>Araneomorphae</taxon>
        <taxon>Entelegynae</taxon>
        <taxon>Araneoidea</taxon>
        <taxon>Araneidae</taxon>
        <taxon>Argiope</taxon>
    </lineage>
</organism>
<evidence type="ECO:0000256" key="1">
    <source>
        <dbReference type="SAM" id="SignalP"/>
    </source>
</evidence>
<gene>
    <name evidence="2" type="ORF">HNY73_020145</name>
</gene>
<reference evidence="2" key="1">
    <citation type="journal article" date="2020" name="bioRxiv">
        <title>Chromosome-level reference genome of the European wasp spider Argiope bruennichi: a resource for studies on range expansion and evolutionary adaptation.</title>
        <authorList>
            <person name="Sheffer M.M."/>
            <person name="Hoppe A."/>
            <person name="Krehenwinkel H."/>
            <person name="Uhl G."/>
            <person name="Kuss A.W."/>
            <person name="Jensen L."/>
            <person name="Jensen C."/>
            <person name="Gillespie R.G."/>
            <person name="Hoff K.J."/>
            <person name="Prost S."/>
        </authorList>
    </citation>
    <scope>NUCLEOTIDE SEQUENCE</scope>
</reference>
<sequence length="86" mass="9420">MASWKRMVLHLLAVLLTLAMVCRNVESHHGPLLIYKGGRRHGGAREGIATLLAAGAVAKLLQGHKEHHVHHHFVPVPVLEHGGHGW</sequence>
<dbReference type="Proteomes" id="UP000807504">
    <property type="component" value="Unassembled WGS sequence"/>
</dbReference>
<accession>A0A8T0E6N6</accession>
<dbReference type="AlphaFoldDB" id="A0A8T0E6N6"/>
<evidence type="ECO:0000313" key="2">
    <source>
        <dbReference type="EMBL" id="KAF8767154.1"/>
    </source>
</evidence>
<keyword evidence="3" id="KW-1185">Reference proteome</keyword>
<proteinExistence type="predicted"/>
<name>A0A8T0E6N6_ARGBR</name>
<keyword evidence="1" id="KW-0732">Signal</keyword>
<feature type="signal peptide" evidence="1">
    <location>
        <begin position="1"/>
        <end position="27"/>
    </location>
</feature>
<evidence type="ECO:0000313" key="3">
    <source>
        <dbReference type="Proteomes" id="UP000807504"/>
    </source>
</evidence>
<protein>
    <submittedName>
        <fullName evidence="2">Uncharacterized protein</fullName>
    </submittedName>
</protein>
<feature type="chain" id="PRO_5035757283" evidence="1">
    <location>
        <begin position="28"/>
        <end position="86"/>
    </location>
</feature>
<comment type="caution">
    <text evidence="2">The sequence shown here is derived from an EMBL/GenBank/DDBJ whole genome shotgun (WGS) entry which is preliminary data.</text>
</comment>
<dbReference type="EMBL" id="JABXBU010002230">
    <property type="protein sequence ID" value="KAF8767154.1"/>
    <property type="molecule type" value="Genomic_DNA"/>
</dbReference>